<evidence type="ECO:0000313" key="2">
    <source>
        <dbReference type="EMBL" id="JAD67678.1"/>
    </source>
</evidence>
<dbReference type="AlphaFoldDB" id="A0A0A9BZQ4"/>
<keyword evidence="1" id="KW-1133">Transmembrane helix</keyword>
<keyword evidence="1" id="KW-0812">Transmembrane</keyword>
<feature type="transmembrane region" description="Helical" evidence="1">
    <location>
        <begin position="31"/>
        <end position="50"/>
    </location>
</feature>
<evidence type="ECO:0000256" key="1">
    <source>
        <dbReference type="SAM" id="Phobius"/>
    </source>
</evidence>
<reference evidence="2" key="2">
    <citation type="journal article" date="2015" name="Data Brief">
        <title>Shoot transcriptome of the giant reed, Arundo donax.</title>
        <authorList>
            <person name="Barrero R.A."/>
            <person name="Guerrero F.D."/>
            <person name="Moolhuijzen P."/>
            <person name="Goolsby J.A."/>
            <person name="Tidwell J."/>
            <person name="Bellgard S.E."/>
            <person name="Bellgard M.I."/>
        </authorList>
    </citation>
    <scope>NUCLEOTIDE SEQUENCE</scope>
    <source>
        <tissue evidence="2">Shoot tissue taken approximately 20 cm above the soil surface</tissue>
    </source>
</reference>
<proteinExistence type="predicted"/>
<evidence type="ECO:0008006" key="3">
    <source>
        <dbReference type="Google" id="ProtNLM"/>
    </source>
</evidence>
<protein>
    <recommendedName>
        <fullName evidence="3">Transmembrane protein</fullName>
    </recommendedName>
</protein>
<organism evidence="2">
    <name type="scientific">Arundo donax</name>
    <name type="common">Giant reed</name>
    <name type="synonym">Donax arundinaceus</name>
    <dbReference type="NCBI Taxonomy" id="35708"/>
    <lineage>
        <taxon>Eukaryota</taxon>
        <taxon>Viridiplantae</taxon>
        <taxon>Streptophyta</taxon>
        <taxon>Embryophyta</taxon>
        <taxon>Tracheophyta</taxon>
        <taxon>Spermatophyta</taxon>
        <taxon>Magnoliopsida</taxon>
        <taxon>Liliopsida</taxon>
        <taxon>Poales</taxon>
        <taxon>Poaceae</taxon>
        <taxon>PACMAD clade</taxon>
        <taxon>Arundinoideae</taxon>
        <taxon>Arundineae</taxon>
        <taxon>Arundo</taxon>
    </lineage>
</organism>
<accession>A0A0A9BZQ4</accession>
<reference evidence="2" key="1">
    <citation type="submission" date="2014-09" db="EMBL/GenBank/DDBJ databases">
        <authorList>
            <person name="Magalhaes I.L.F."/>
            <person name="Oliveira U."/>
            <person name="Santos F.R."/>
            <person name="Vidigal T.H.D.A."/>
            <person name="Brescovit A.D."/>
            <person name="Santos A.J."/>
        </authorList>
    </citation>
    <scope>NUCLEOTIDE SEQUENCE</scope>
    <source>
        <tissue evidence="2">Shoot tissue taken approximately 20 cm above the soil surface</tissue>
    </source>
</reference>
<keyword evidence="1" id="KW-0472">Membrane</keyword>
<sequence length="101" mass="11364">MDGVHGAKHISIPPSLFSTPPSSLLPHLSQVIRFIISVAQCYTCVLLFLWHLNSSSVMYIGYVHGIVSNKLFVNLRSTFYSRKKVVFDTHALTRNFVARSV</sequence>
<dbReference type="EMBL" id="GBRH01230217">
    <property type="protein sequence ID" value="JAD67678.1"/>
    <property type="molecule type" value="Transcribed_RNA"/>
</dbReference>
<name>A0A0A9BZQ4_ARUDO</name>